<dbReference type="AlphaFoldDB" id="A0AAE0IHK2"/>
<dbReference type="Pfam" id="PF00067">
    <property type="entry name" value="p450"/>
    <property type="match status" value="1"/>
</dbReference>
<dbReference type="InterPro" id="IPR002403">
    <property type="entry name" value="Cyt_P450_E_grp-IV"/>
</dbReference>
<evidence type="ECO:0000313" key="10">
    <source>
        <dbReference type="Proteomes" id="UP001286456"/>
    </source>
</evidence>
<reference evidence="9" key="2">
    <citation type="submission" date="2023-06" db="EMBL/GenBank/DDBJ databases">
        <authorList>
            <consortium name="Lawrence Berkeley National Laboratory"/>
            <person name="Haridas S."/>
            <person name="Hensen N."/>
            <person name="Bonometti L."/>
            <person name="Westerberg I."/>
            <person name="Brannstrom I.O."/>
            <person name="Guillou S."/>
            <person name="Cros-Aarteil S."/>
            <person name="Calhoun S."/>
            <person name="Kuo A."/>
            <person name="Mondo S."/>
            <person name="Pangilinan J."/>
            <person name="Riley R."/>
            <person name="Labutti K."/>
            <person name="Andreopoulos B."/>
            <person name="Lipzen A."/>
            <person name="Chen C."/>
            <person name="Yanf M."/>
            <person name="Daum C."/>
            <person name="Ng V."/>
            <person name="Clum A."/>
            <person name="Steindorff A."/>
            <person name="Ohm R."/>
            <person name="Martin F."/>
            <person name="Silar P."/>
            <person name="Natvig D."/>
            <person name="Lalanne C."/>
            <person name="Gautier V."/>
            <person name="Ament-Velasquez S.L."/>
            <person name="Kruys A."/>
            <person name="Hutchinson M.I."/>
            <person name="Powell A.J."/>
            <person name="Barry K."/>
            <person name="Miller A.N."/>
            <person name="Grigoriev I.V."/>
            <person name="Debuchy R."/>
            <person name="Gladieux P."/>
            <person name="Thoren M.H."/>
            <person name="Johannesson H."/>
        </authorList>
    </citation>
    <scope>NUCLEOTIDE SEQUENCE</scope>
    <source>
        <strain evidence="9">SMH4131-1</strain>
    </source>
</reference>
<sequence length="531" mass="59462">MESVLSTFHNLIFQFSQSHPNLVAAIGTAAVTYGFLWALLHSTQDAREPPLLLGAIPFISPVIGMVKWSMDFYVQLKDENPNSSIYTLRLPGFRLYIVNSTALILEVQRKWRTFVFSPVPARASEYAMGGSKEAMDIIRAGMSTDADFMHGFNKAIHPALSSGPALENLTGRALEVIAESLDDMVKQGGKEVKMFDWIRHDLLMATTDSVYGRGNPLRDPQNEKAWQKFHPSIMFLLLNVLPQWVFRDAIKARGVLAKAFLHYHAEGQYKEGSVYIRRWTEYCVSHGIPVDDIAKFHNAGLFALIANTIPTAFWMIFRVFSDPSVVSDCRDEISRSVEERDGVCTINVGRIKADCPTLVSTFQEVFRVHGLANSVRVATEDHYLDNGKYLIKKGGLVMMPARVQHHLRDVWGNNVDEFDHRRFINKEGDPQPNAAAFRGFGGGTTLCPGRHFATTEILVLTAMLLLRFDLVPLSGRWVLPSTKNSSQAEAMEQPDYDIDIQLRPRSGAEKKWRVSFAGAGDTALVAEDLRG</sequence>
<feature type="transmembrane region" description="Helical" evidence="8">
    <location>
        <begin position="20"/>
        <end position="39"/>
    </location>
</feature>
<evidence type="ECO:0000256" key="3">
    <source>
        <dbReference type="ARBA" id="ARBA00022723"/>
    </source>
</evidence>
<dbReference type="GO" id="GO:0004497">
    <property type="term" value="F:monooxygenase activity"/>
    <property type="evidence" value="ECO:0007669"/>
    <property type="project" value="UniProtKB-KW"/>
</dbReference>
<dbReference type="GO" id="GO:0005506">
    <property type="term" value="F:iron ion binding"/>
    <property type="evidence" value="ECO:0007669"/>
    <property type="project" value="InterPro"/>
</dbReference>
<dbReference type="EMBL" id="JAUEPO010000004">
    <property type="protein sequence ID" value="KAK3324471.1"/>
    <property type="molecule type" value="Genomic_DNA"/>
</dbReference>
<comment type="cofactor">
    <cofactor evidence="1 6">
        <name>heme</name>
        <dbReference type="ChEBI" id="CHEBI:30413"/>
    </cofactor>
</comment>
<keyword evidence="3 6" id="KW-0479">Metal-binding</keyword>
<dbReference type="PANTHER" id="PTHR47582:SF1">
    <property type="entry name" value="P450, PUTATIVE (EUROFUNG)-RELATED"/>
    <property type="match status" value="1"/>
</dbReference>
<dbReference type="InterPro" id="IPR017972">
    <property type="entry name" value="Cyt_P450_CS"/>
</dbReference>
<keyword evidence="5 7" id="KW-0503">Monooxygenase</keyword>
<dbReference type="GO" id="GO:0016705">
    <property type="term" value="F:oxidoreductase activity, acting on paired donors, with incorporation or reduction of molecular oxygen"/>
    <property type="evidence" value="ECO:0007669"/>
    <property type="project" value="InterPro"/>
</dbReference>
<protein>
    <submittedName>
        <fullName evidence="9">Cytochrome P450</fullName>
    </submittedName>
</protein>
<dbReference type="PROSITE" id="PS00086">
    <property type="entry name" value="CYTOCHROME_P450"/>
    <property type="match status" value="1"/>
</dbReference>
<keyword evidence="7" id="KW-0560">Oxidoreductase</keyword>
<dbReference type="InterPro" id="IPR036396">
    <property type="entry name" value="Cyt_P450_sf"/>
</dbReference>
<evidence type="ECO:0000313" key="9">
    <source>
        <dbReference type="EMBL" id="KAK3324471.1"/>
    </source>
</evidence>
<evidence type="ECO:0000256" key="2">
    <source>
        <dbReference type="ARBA" id="ARBA00010617"/>
    </source>
</evidence>
<comment type="similarity">
    <text evidence="2 7">Belongs to the cytochrome P450 family.</text>
</comment>
<keyword evidence="4 6" id="KW-0408">Iron</keyword>
<feature type="binding site" description="axial binding residue" evidence="6">
    <location>
        <position position="447"/>
    </location>
    <ligand>
        <name>heme</name>
        <dbReference type="ChEBI" id="CHEBI:30413"/>
    </ligand>
    <ligandPart>
        <name>Fe</name>
        <dbReference type="ChEBI" id="CHEBI:18248"/>
    </ligandPart>
</feature>
<dbReference type="GO" id="GO:0020037">
    <property type="term" value="F:heme binding"/>
    <property type="evidence" value="ECO:0007669"/>
    <property type="project" value="InterPro"/>
</dbReference>
<evidence type="ECO:0000256" key="1">
    <source>
        <dbReference type="ARBA" id="ARBA00001971"/>
    </source>
</evidence>
<accession>A0AAE0IHK2</accession>
<dbReference type="PRINTS" id="PR00465">
    <property type="entry name" value="EP450IV"/>
</dbReference>
<feature type="transmembrane region" description="Helical" evidence="8">
    <location>
        <begin position="51"/>
        <end position="70"/>
    </location>
</feature>
<evidence type="ECO:0000256" key="4">
    <source>
        <dbReference type="ARBA" id="ARBA00023004"/>
    </source>
</evidence>
<dbReference type="Gene3D" id="1.10.630.10">
    <property type="entry name" value="Cytochrome P450"/>
    <property type="match status" value="1"/>
</dbReference>
<evidence type="ECO:0000256" key="5">
    <source>
        <dbReference type="ARBA" id="ARBA00023033"/>
    </source>
</evidence>
<dbReference type="InterPro" id="IPR001128">
    <property type="entry name" value="Cyt_P450"/>
</dbReference>
<evidence type="ECO:0000256" key="8">
    <source>
        <dbReference type="SAM" id="Phobius"/>
    </source>
</evidence>
<dbReference type="Proteomes" id="UP001286456">
    <property type="component" value="Unassembled WGS sequence"/>
</dbReference>
<comment type="caution">
    <text evidence="9">The sequence shown here is derived from an EMBL/GenBank/DDBJ whole genome shotgun (WGS) entry which is preliminary data.</text>
</comment>
<keyword evidence="8" id="KW-0812">Transmembrane</keyword>
<dbReference type="SUPFAM" id="SSF48264">
    <property type="entry name" value="Cytochrome P450"/>
    <property type="match status" value="1"/>
</dbReference>
<gene>
    <name evidence="9" type="ORF">B0T19DRAFT_443887</name>
</gene>
<organism evidence="9 10">
    <name type="scientific">Cercophora scortea</name>
    <dbReference type="NCBI Taxonomy" id="314031"/>
    <lineage>
        <taxon>Eukaryota</taxon>
        <taxon>Fungi</taxon>
        <taxon>Dikarya</taxon>
        <taxon>Ascomycota</taxon>
        <taxon>Pezizomycotina</taxon>
        <taxon>Sordariomycetes</taxon>
        <taxon>Sordariomycetidae</taxon>
        <taxon>Sordariales</taxon>
        <taxon>Lasiosphaeriaceae</taxon>
        <taxon>Cercophora</taxon>
    </lineage>
</organism>
<dbReference type="InterPro" id="IPR053007">
    <property type="entry name" value="CYP450_monoxygenase_sec-met"/>
</dbReference>
<dbReference type="CDD" id="cd11040">
    <property type="entry name" value="CYP7_CYP8-like"/>
    <property type="match status" value="1"/>
</dbReference>
<keyword evidence="8" id="KW-1133">Transmembrane helix</keyword>
<reference evidence="9" key="1">
    <citation type="journal article" date="2023" name="Mol. Phylogenet. Evol.">
        <title>Genome-scale phylogeny and comparative genomics of the fungal order Sordariales.</title>
        <authorList>
            <person name="Hensen N."/>
            <person name="Bonometti L."/>
            <person name="Westerberg I."/>
            <person name="Brannstrom I.O."/>
            <person name="Guillou S."/>
            <person name="Cros-Aarteil S."/>
            <person name="Calhoun S."/>
            <person name="Haridas S."/>
            <person name="Kuo A."/>
            <person name="Mondo S."/>
            <person name="Pangilinan J."/>
            <person name="Riley R."/>
            <person name="LaButti K."/>
            <person name="Andreopoulos B."/>
            <person name="Lipzen A."/>
            <person name="Chen C."/>
            <person name="Yan M."/>
            <person name="Daum C."/>
            <person name="Ng V."/>
            <person name="Clum A."/>
            <person name="Steindorff A."/>
            <person name="Ohm R.A."/>
            <person name="Martin F."/>
            <person name="Silar P."/>
            <person name="Natvig D.O."/>
            <person name="Lalanne C."/>
            <person name="Gautier V."/>
            <person name="Ament-Velasquez S.L."/>
            <person name="Kruys A."/>
            <person name="Hutchinson M.I."/>
            <person name="Powell A.J."/>
            <person name="Barry K."/>
            <person name="Miller A.N."/>
            <person name="Grigoriev I.V."/>
            <person name="Debuchy R."/>
            <person name="Gladieux P."/>
            <person name="Hiltunen Thoren M."/>
            <person name="Johannesson H."/>
        </authorList>
    </citation>
    <scope>NUCLEOTIDE SEQUENCE</scope>
    <source>
        <strain evidence="9">SMH4131-1</strain>
    </source>
</reference>
<evidence type="ECO:0000256" key="6">
    <source>
        <dbReference type="PIRSR" id="PIRSR602403-1"/>
    </source>
</evidence>
<evidence type="ECO:0000256" key="7">
    <source>
        <dbReference type="RuleBase" id="RU000461"/>
    </source>
</evidence>
<proteinExistence type="inferred from homology"/>
<keyword evidence="10" id="KW-1185">Reference proteome</keyword>
<dbReference type="PANTHER" id="PTHR47582">
    <property type="entry name" value="P450, PUTATIVE (EUROFUNG)-RELATED"/>
    <property type="match status" value="1"/>
</dbReference>
<keyword evidence="8" id="KW-0472">Membrane</keyword>
<name>A0AAE0IHK2_9PEZI</name>
<keyword evidence="6 7" id="KW-0349">Heme</keyword>